<dbReference type="InterPro" id="IPR000160">
    <property type="entry name" value="GGDEF_dom"/>
</dbReference>
<dbReference type="Gene3D" id="3.30.70.270">
    <property type="match status" value="1"/>
</dbReference>
<comment type="caution">
    <text evidence="3">The sequence shown here is derived from an EMBL/GenBank/DDBJ whole genome shotgun (WGS) entry which is preliminary data.</text>
</comment>
<evidence type="ECO:0000313" key="4">
    <source>
        <dbReference type="Proteomes" id="UP000248856"/>
    </source>
</evidence>
<dbReference type="InterPro" id="IPR029787">
    <property type="entry name" value="Nucleotide_cyclase"/>
</dbReference>
<dbReference type="EMBL" id="QLTA01000045">
    <property type="protein sequence ID" value="RAR76606.1"/>
    <property type="molecule type" value="Genomic_DNA"/>
</dbReference>
<dbReference type="SMART" id="SM00065">
    <property type="entry name" value="GAF"/>
    <property type="match status" value="1"/>
</dbReference>
<protein>
    <submittedName>
        <fullName evidence="3">Diguanylate cyclase/phosphodiesterase with GAF sensor</fullName>
    </submittedName>
</protein>
<keyword evidence="4" id="KW-1185">Reference proteome</keyword>
<dbReference type="CDD" id="cd01948">
    <property type="entry name" value="EAL"/>
    <property type="match status" value="1"/>
</dbReference>
<dbReference type="Gene3D" id="3.20.20.450">
    <property type="entry name" value="EAL domain"/>
    <property type="match status" value="1"/>
</dbReference>
<dbReference type="InterPro" id="IPR043128">
    <property type="entry name" value="Rev_trsase/Diguanyl_cyclase"/>
</dbReference>
<evidence type="ECO:0000259" key="2">
    <source>
        <dbReference type="PROSITE" id="PS50883"/>
    </source>
</evidence>
<name>A0A328Z2Y0_9BURK</name>
<sequence>MLAGSLAVRPFSPHGRRARVPHPTMTTSPSSEPERLAALRATGLLDTPPSEEFDRITRLASDVFDVPIALVSFVDADRQWFKSRVGLAVQETCREDALCDRTICGTSVMVVENALSDPRFADNRLVLGPPHIRFYAGAPLTLRGGHNLGSLCLIDTVPRAFGPAQQRQLEDLAALVVAQIDLQCSAARVDEATLLPNRAQLLEDLDGLSRADPGGERTLALLELLPHDGLMDTARAVGMEPIDQLTHEAGQRLTRFVGTQSRVYHTGVGRLALVLRPGEVPALQAFARDLLDALHAPITSRGSGLVINQRRRVGLAPFRLEPADTGDALRRANAALYQHPVPGAAICHYDAAVDASYRRSYELIASIPRALIEGEFRLVYQPQFERASTRYTCVEALLRWDHPRLGPVPPGDFIPLLEKTTHIHALTHWVLETALAQIREWEDRGLTLDVAINVSPRNLEQPDFIDTLRGAFQRHRLAPSRLEIECTENAVLTEGPTLNAINATRALGVRVALDDFGTGYCNFGCLYGLSAEVLKLDQALIRPIGSDARALDVVRGMVRLGHTLGYRLLAEGVETAEVFDQLMQIGCDQVQGYYLSRPLPPGEAFDFVQHWNALVTPEALPG</sequence>
<feature type="domain" description="EAL" evidence="2">
    <location>
        <begin position="360"/>
        <end position="612"/>
    </location>
</feature>
<gene>
    <name evidence="3" type="ORF">AX018_104530</name>
</gene>
<evidence type="ECO:0000256" key="1">
    <source>
        <dbReference type="SAM" id="MobiDB-lite"/>
    </source>
</evidence>
<evidence type="ECO:0000313" key="3">
    <source>
        <dbReference type="EMBL" id="RAR76606.1"/>
    </source>
</evidence>
<reference evidence="3 4" key="1">
    <citation type="submission" date="2018-06" db="EMBL/GenBank/DDBJ databases">
        <title>Genomic Encyclopedia of Archaeal and Bacterial Type Strains, Phase II (KMG-II): from individual species to whole genera.</title>
        <authorList>
            <person name="Goeker M."/>
        </authorList>
    </citation>
    <scope>NUCLEOTIDE SEQUENCE [LARGE SCALE GENOMIC DNA]</scope>
    <source>
        <strain evidence="3 4">CFPB 3232</strain>
    </source>
</reference>
<dbReference type="InterPro" id="IPR001633">
    <property type="entry name" value="EAL_dom"/>
</dbReference>
<dbReference type="Pfam" id="PF00563">
    <property type="entry name" value="EAL"/>
    <property type="match status" value="1"/>
</dbReference>
<proteinExistence type="predicted"/>
<dbReference type="InterPro" id="IPR029016">
    <property type="entry name" value="GAF-like_dom_sf"/>
</dbReference>
<dbReference type="SUPFAM" id="SSF55073">
    <property type="entry name" value="Nucleotide cyclase"/>
    <property type="match status" value="1"/>
</dbReference>
<dbReference type="SUPFAM" id="SSF141868">
    <property type="entry name" value="EAL domain-like"/>
    <property type="match status" value="1"/>
</dbReference>
<feature type="region of interest" description="Disordered" evidence="1">
    <location>
        <begin position="1"/>
        <end position="33"/>
    </location>
</feature>
<dbReference type="SMART" id="SM00267">
    <property type="entry name" value="GGDEF"/>
    <property type="match status" value="1"/>
</dbReference>
<dbReference type="Gene3D" id="3.30.450.40">
    <property type="match status" value="1"/>
</dbReference>
<accession>A0A328Z2Y0</accession>
<dbReference type="InterPro" id="IPR035919">
    <property type="entry name" value="EAL_sf"/>
</dbReference>
<dbReference type="PANTHER" id="PTHR33121:SF19">
    <property type="entry name" value="CYCLIC DI-GMP PHOSPHODIESTERASE PA2567"/>
    <property type="match status" value="1"/>
</dbReference>
<dbReference type="SMART" id="SM00052">
    <property type="entry name" value="EAL"/>
    <property type="match status" value="1"/>
</dbReference>
<dbReference type="AlphaFoldDB" id="A0A328Z2Y0"/>
<dbReference type="InterPro" id="IPR003018">
    <property type="entry name" value="GAF"/>
</dbReference>
<dbReference type="PANTHER" id="PTHR33121">
    <property type="entry name" value="CYCLIC DI-GMP PHOSPHODIESTERASE PDEF"/>
    <property type="match status" value="1"/>
</dbReference>
<organism evidence="3 4">
    <name type="scientific">Paracidovorax anthurii</name>
    <dbReference type="NCBI Taxonomy" id="78229"/>
    <lineage>
        <taxon>Bacteria</taxon>
        <taxon>Pseudomonadati</taxon>
        <taxon>Pseudomonadota</taxon>
        <taxon>Betaproteobacteria</taxon>
        <taxon>Burkholderiales</taxon>
        <taxon>Comamonadaceae</taxon>
        <taxon>Paracidovorax</taxon>
    </lineage>
</organism>
<dbReference type="SUPFAM" id="SSF55781">
    <property type="entry name" value="GAF domain-like"/>
    <property type="match status" value="1"/>
</dbReference>
<dbReference type="InterPro" id="IPR050706">
    <property type="entry name" value="Cyclic-di-GMP_PDE-like"/>
</dbReference>
<dbReference type="PROSITE" id="PS50883">
    <property type="entry name" value="EAL"/>
    <property type="match status" value="1"/>
</dbReference>
<dbReference type="Proteomes" id="UP000248856">
    <property type="component" value="Unassembled WGS sequence"/>
</dbReference>
<dbReference type="GO" id="GO:0071111">
    <property type="term" value="F:cyclic-guanylate-specific phosphodiesterase activity"/>
    <property type="evidence" value="ECO:0007669"/>
    <property type="project" value="InterPro"/>
</dbReference>
<dbReference type="Pfam" id="PF01590">
    <property type="entry name" value="GAF"/>
    <property type="match status" value="1"/>
</dbReference>